<gene>
    <name evidence="2" type="ORF">KHP33_006685</name>
</gene>
<dbReference type="EMBL" id="JAHBMK020000001">
    <property type="protein sequence ID" value="MDO8224534.1"/>
    <property type="molecule type" value="Genomic_DNA"/>
</dbReference>
<name>A0ABT9DIL9_9BACI</name>
<evidence type="ECO:0000313" key="3">
    <source>
        <dbReference type="Proteomes" id="UP001177121"/>
    </source>
</evidence>
<feature type="domain" description="HTH cro/C1-type" evidence="1">
    <location>
        <begin position="5"/>
        <end position="74"/>
    </location>
</feature>
<organism evidence="2 3">
    <name type="scientific">Bacillus cabrialesii subsp. tritici</name>
    <dbReference type="NCBI Taxonomy" id="2944916"/>
    <lineage>
        <taxon>Bacteria</taxon>
        <taxon>Bacillati</taxon>
        <taxon>Bacillota</taxon>
        <taxon>Bacilli</taxon>
        <taxon>Bacillales</taxon>
        <taxon>Bacillaceae</taxon>
        <taxon>Bacillus</taxon>
        <taxon>Bacillus cabrialesii</taxon>
    </lineage>
</organism>
<dbReference type="InterPro" id="IPR010982">
    <property type="entry name" value="Lambda_DNA-bd_dom_sf"/>
</dbReference>
<reference evidence="2" key="1">
    <citation type="submission" date="2023-07" db="EMBL/GenBank/DDBJ databases">
        <title>Biological control against Fusarium languescens, the causal agent of wilt in Jalapeno peppers, by a novel bacterial subspecies: Bacillus cabrialesii subsp. tritici TSO2.</title>
        <authorList>
            <person name="Montoya-Martinez A.C."/>
            <person name="Figueroa-Brambila K.M."/>
            <person name="Escalante-Beltran A."/>
            <person name="Lopez-Montoya N.D."/>
            <person name="Valenzuela-Ruiz V."/>
            <person name="Parra-Cota F.I."/>
            <person name="Estrada Alvarado M.I."/>
            <person name="De Los Santos Villalobos S."/>
        </authorList>
    </citation>
    <scope>NUCLEOTIDE SEQUENCE</scope>
    <source>
        <strain evidence="2">TSO2</strain>
    </source>
</reference>
<comment type="caution">
    <text evidence="2">The sequence shown here is derived from an EMBL/GenBank/DDBJ whole genome shotgun (WGS) entry which is preliminary data.</text>
</comment>
<sequence length="80" mass="9270">MIRFKLNETLKKQNRTPYWLAKQSGVRSNTIGQWVNHDSLPEEKRAKTITLDTLDKVCTALDCDLTDVIEFKKENSSRNS</sequence>
<evidence type="ECO:0000313" key="2">
    <source>
        <dbReference type="EMBL" id="MDO8224534.1"/>
    </source>
</evidence>
<dbReference type="InterPro" id="IPR001387">
    <property type="entry name" value="Cro/C1-type_HTH"/>
</dbReference>
<dbReference type="Proteomes" id="UP001177121">
    <property type="component" value="Unassembled WGS sequence"/>
</dbReference>
<proteinExistence type="predicted"/>
<keyword evidence="3" id="KW-1185">Reference proteome</keyword>
<evidence type="ECO:0000259" key="1">
    <source>
        <dbReference type="Pfam" id="PF13443"/>
    </source>
</evidence>
<dbReference type="RefSeq" id="WP_213401864.1">
    <property type="nucleotide sequence ID" value="NZ_JAHBMK020000001.1"/>
</dbReference>
<dbReference type="SUPFAM" id="SSF47413">
    <property type="entry name" value="lambda repressor-like DNA-binding domains"/>
    <property type="match status" value="1"/>
</dbReference>
<protein>
    <submittedName>
        <fullName evidence="2">Helix-turn-helix transcriptional regulator</fullName>
    </submittedName>
</protein>
<accession>A0ABT9DIL9</accession>
<dbReference type="Gene3D" id="1.10.260.40">
    <property type="entry name" value="lambda repressor-like DNA-binding domains"/>
    <property type="match status" value="1"/>
</dbReference>
<dbReference type="Pfam" id="PF13443">
    <property type="entry name" value="HTH_26"/>
    <property type="match status" value="1"/>
</dbReference>